<dbReference type="STRING" id="1445510.YC6258_05885"/>
<proteinExistence type="inferred from homology"/>
<evidence type="ECO:0000256" key="2">
    <source>
        <dbReference type="ARBA" id="ARBA00022475"/>
    </source>
</evidence>
<evidence type="ECO:0000313" key="12">
    <source>
        <dbReference type="EMBL" id="AJQ97913.1"/>
    </source>
</evidence>
<dbReference type="RefSeq" id="WP_169749041.1">
    <property type="nucleotide sequence ID" value="NZ_CP007142.1"/>
</dbReference>
<dbReference type="PANTHER" id="PTHR32089:SF119">
    <property type="entry name" value="METHYL-ACCEPTING CHEMOTAXIS PROTEIN CTPL"/>
    <property type="match status" value="1"/>
</dbReference>
<dbReference type="EMBL" id="CP007142">
    <property type="protein sequence ID" value="AJQ97913.1"/>
    <property type="molecule type" value="Genomic_DNA"/>
</dbReference>
<feature type="domain" description="HAMP" evidence="11">
    <location>
        <begin position="193"/>
        <end position="247"/>
    </location>
</feature>
<dbReference type="GO" id="GO:0006935">
    <property type="term" value="P:chemotaxis"/>
    <property type="evidence" value="ECO:0007669"/>
    <property type="project" value="UniProtKB-ARBA"/>
</dbReference>
<dbReference type="CDD" id="cd06225">
    <property type="entry name" value="HAMP"/>
    <property type="match status" value="1"/>
</dbReference>
<dbReference type="AlphaFoldDB" id="A0A0C5VX62"/>
<evidence type="ECO:0000259" key="10">
    <source>
        <dbReference type="PROSITE" id="PS50111"/>
    </source>
</evidence>
<evidence type="ECO:0000256" key="1">
    <source>
        <dbReference type="ARBA" id="ARBA00004651"/>
    </source>
</evidence>
<gene>
    <name evidence="12" type="ORF">YC6258_05885</name>
</gene>
<evidence type="ECO:0000256" key="6">
    <source>
        <dbReference type="ARBA" id="ARBA00023224"/>
    </source>
</evidence>
<dbReference type="SMART" id="SM01049">
    <property type="entry name" value="Cache_2"/>
    <property type="match status" value="1"/>
</dbReference>
<feature type="transmembrane region" description="Helical" evidence="9">
    <location>
        <begin position="170"/>
        <end position="196"/>
    </location>
</feature>
<dbReference type="CDD" id="cd11386">
    <property type="entry name" value="MCP_signal"/>
    <property type="match status" value="1"/>
</dbReference>
<dbReference type="Proteomes" id="UP000032266">
    <property type="component" value="Chromosome"/>
</dbReference>
<keyword evidence="2" id="KW-1003">Cell membrane</keyword>
<dbReference type="SUPFAM" id="SSF58104">
    <property type="entry name" value="Methyl-accepting chemotaxis protein (MCP) signaling domain"/>
    <property type="match status" value="1"/>
</dbReference>
<evidence type="ECO:0000256" key="3">
    <source>
        <dbReference type="ARBA" id="ARBA00022692"/>
    </source>
</evidence>
<dbReference type="FunFam" id="1.10.287.950:FF:000001">
    <property type="entry name" value="Methyl-accepting chemotaxis sensory transducer"/>
    <property type="match status" value="1"/>
</dbReference>
<dbReference type="GO" id="GO:0005886">
    <property type="term" value="C:plasma membrane"/>
    <property type="evidence" value="ECO:0007669"/>
    <property type="project" value="UniProtKB-SubCell"/>
</dbReference>
<dbReference type="KEGG" id="gsn:YC6258_05885"/>
<dbReference type="PROSITE" id="PS50885">
    <property type="entry name" value="HAMP"/>
    <property type="match status" value="1"/>
</dbReference>
<dbReference type="InterPro" id="IPR003660">
    <property type="entry name" value="HAMP_dom"/>
</dbReference>
<dbReference type="Pfam" id="PF00015">
    <property type="entry name" value="MCPsignal"/>
    <property type="match status" value="1"/>
</dbReference>
<comment type="subcellular location">
    <subcellularLocation>
        <location evidence="1">Cell membrane</location>
        <topology evidence="1">Multi-pass membrane protein</topology>
    </subcellularLocation>
</comment>
<keyword evidence="5 9" id="KW-0472">Membrane</keyword>
<keyword evidence="4 9" id="KW-1133">Transmembrane helix</keyword>
<dbReference type="SMART" id="SM00304">
    <property type="entry name" value="HAMP"/>
    <property type="match status" value="1"/>
</dbReference>
<keyword evidence="13" id="KW-1185">Reference proteome</keyword>
<dbReference type="SMART" id="SM00283">
    <property type="entry name" value="MA"/>
    <property type="match status" value="1"/>
</dbReference>
<reference evidence="12 13" key="1">
    <citation type="submission" date="2014-01" db="EMBL/GenBank/DDBJ databases">
        <title>Full genme sequencing of cellulolytic bacterium Gynuella sunshinyii YC6258T gen. nov., sp. nov.</title>
        <authorList>
            <person name="Khan H."/>
            <person name="Chung E.J."/>
            <person name="Chung Y.R."/>
        </authorList>
    </citation>
    <scope>NUCLEOTIDE SEQUENCE [LARGE SCALE GENOMIC DNA]</scope>
    <source>
        <strain evidence="12 13">YC6258</strain>
    </source>
</reference>
<dbReference type="Gene3D" id="1.10.287.950">
    <property type="entry name" value="Methyl-accepting chemotaxis protein"/>
    <property type="match status" value="1"/>
</dbReference>
<dbReference type="GO" id="GO:0007165">
    <property type="term" value="P:signal transduction"/>
    <property type="evidence" value="ECO:0007669"/>
    <property type="project" value="UniProtKB-KW"/>
</dbReference>
<feature type="domain" description="Methyl-accepting transducer" evidence="10">
    <location>
        <begin position="252"/>
        <end position="488"/>
    </location>
</feature>
<keyword evidence="3 9" id="KW-0812">Transmembrane</keyword>
<evidence type="ECO:0000256" key="5">
    <source>
        <dbReference type="ARBA" id="ARBA00023136"/>
    </source>
</evidence>
<dbReference type="Gene3D" id="3.30.450.20">
    <property type="entry name" value="PAS domain"/>
    <property type="match status" value="1"/>
</dbReference>
<dbReference type="Pfam" id="PF17200">
    <property type="entry name" value="sCache_2"/>
    <property type="match status" value="1"/>
</dbReference>
<dbReference type="HOGENOM" id="CLU_000445_107_21_6"/>
<accession>A0A0C5VX62</accession>
<evidence type="ECO:0000313" key="13">
    <source>
        <dbReference type="Proteomes" id="UP000032266"/>
    </source>
</evidence>
<evidence type="ECO:0000256" key="7">
    <source>
        <dbReference type="ARBA" id="ARBA00029447"/>
    </source>
</evidence>
<dbReference type="PANTHER" id="PTHR32089">
    <property type="entry name" value="METHYL-ACCEPTING CHEMOTAXIS PROTEIN MCPB"/>
    <property type="match status" value="1"/>
</dbReference>
<protein>
    <submittedName>
        <fullName evidence="12">Methyl-accepting chemotaxis protein</fullName>
    </submittedName>
</protein>
<organism evidence="12 13">
    <name type="scientific">Gynuella sunshinyii YC6258</name>
    <dbReference type="NCBI Taxonomy" id="1445510"/>
    <lineage>
        <taxon>Bacteria</taxon>
        <taxon>Pseudomonadati</taxon>
        <taxon>Pseudomonadota</taxon>
        <taxon>Gammaproteobacteria</taxon>
        <taxon>Oceanospirillales</taxon>
        <taxon>Saccharospirillaceae</taxon>
        <taxon>Gynuella</taxon>
    </lineage>
</organism>
<dbReference type="Pfam" id="PF00672">
    <property type="entry name" value="HAMP"/>
    <property type="match status" value="1"/>
</dbReference>
<name>A0A0C5VX62_9GAMM</name>
<evidence type="ECO:0000259" key="11">
    <source>
        <dbReference type="PROSITE" id="PS50885"/>
    </source>
</evidence>
<evidence type="ECO:0000256" key="8">
    <source>
        <dbReference type="PROSITE-ProRule" id="PRU00284"/>
    </source>
</evidence>
<dbReference type="InterPro" id="IPR033480">
    <property type="entry name" value="sCache_2"/>
</dbReference>
<evidence type="ECO:0000256" key="9">
    <source>
        <dbReference type="SAM" id="Phobius"/>
    </source>
</evidence>
<dbReference type="InterPro" id="IPR004089">
    <property type="entry name" value="MCPsignal_dom"/>
</dbReference>
<dbReference type="PATRIC" id="fig|1445510.3.peg.5843"/>
<dbReference type="PROSITE" id="PS50111">
    <property type="entry name" value="CHEMOTAXIS_TRANSDUC_2"/>
    <property type="match status" value="1"/>
</dbReference>
<sequence>MDEKTVRTQVQSASEGMVALKRAELKQYIDLAYSSIADIYESGGSLEQAVPRLQQLKFGQNGYVFGYNSKGVRVFLGASEAGIGESFWNLQDKKGNYLIQALINAGKDKTGYSSYWFPKPGEQEPFEKVAYSIYLPRWDLMIGTGFYFDDIQSVLETLERHAKEASDRSLMVSLMIALISLAIAVVLAVFFATPLIRAIQRISKSLEELSQGHGDLTYKMEVLDRHEIGTLSLHVNNFIDNLANIVRQIRGASHRVDDSAERIVSNSTQINDLFDSQRSETDQISTAVTEMAASAVEISENISIVADAITDGEKEARQATETVQHSLADIEKLVSEISNAAGRVNVLSNEVNEIVSVLDVIKSIAEQTNLLALNAAIEAARAGEQGRGFAVVADEVRNLAGKTQNSTEEIGQMIERLKRGATEAIIAMEQSEKRSESTQTTAFIAAESLKKISTLVTSVNGMAQQIATASEEQSGVCRDVAERITVIADQASDSAGFVRDNDQAARQVASHASELIGLVSRFKTE</sequence>
<evidence type="ECO:0000256" key="4">
    <source>
        <dbReference type="ARBA" id="ARBA00022989"/>
    </source>
</evidence>
<comment type="similarity">
    <text evidence="7">Belongs to the methyl-accepting chemotaxis (MCP) protein family.</text>
</comment>
<keyword evidence="6 8" id="KW-0807">Transducer</keyword>